<dbReference type="PANTHER" id="PTHR10696">
    <property type="entry name" value="GAMMA-BUTYROBETAINE HYDROXYLASE-RELATED"/>
    <property type="match status" value="1"/>
</dbReference>
<evidence type="ECO:0000256" key="4">
    <source>
        <dbReference type="ARBA" id="ARBA00023194"/>
    </source>
</evidence>
<evidence type="ECO:0000259" key="5">
    <source>
        <dbReference type="Pfam" id="PF02668"/>
    </source>
</evidence>
<evidence type="ECO:0000256" key="3">
    <source>
        <dbReference type="ARBA" id="ARBA00023004"/>
    </source>
</evidence>
<keyword evidence="4" id="KW-0045">Antibiotic biosynthesis</keyword>
<evidence type="ECO:0000256" key="2">
    <source>
        <dbReference type="ARBA" id="ARBA00023002"/>
    </source>
</evidence>
<dbReference type="RefSeq" id="WP_380758843.1">
    <property type="nucleotide sequence ID" value="NZ_JBHSRF010000055.1"/>
</dbReference>
<dbReference type="PANTHER" id="PTHR10696:SF56">
    <property type="entry name" value="TAUD_TFDA-LIKE DOMAIN-CONTAINING PROTEIN"/>
    <property type="match status" value="1"/>
</dbReference>
<feature type="domain" description="TauD/TfdA-like" evidence="5">
    <location>
        <begin position="14"/>
        <end position="123"/>
    </location>
</feature>
<keyword evidence="3" id="KW-0408">Iron</keyword>
<proteinExistence type="predicted"/>
<dbReference type="EMBL" id="JBHSRF010000055">
    <property type="protein sequence ID" value="MFC6085084.1"/>
    <property type="molecule type" value="Genomic_DNA"/>
</dbReference>
<dbReference type="GO" id="GO:0051213">
    <property type="term" value="F:dioxygenase activity"/>
    <property type="evidence" value="ECO:0007669"/>
    <property type="project" value="UniProtKB-KW"/>
</dbReference>
<organism evidence="6 7">
    <name type="scientific">Sphaerisporangium aureirubrum</name>
    <dbReference type="NCBI Taxonomy" id="1544736"/>
    <lineage>
        <taxon>Bacteria</taxon>
        <taxon>Bacillati</taxon>
        <taxon>Actinomycetota</taxon>
        <taxon>Actinomycetes</taxon>
        <taxon>Streptosporangiales</taxon>
        <taxon>Streptosporangiaceae</taxon>
        <taxon>Sphaerisporangium</taxon>
    </lineage>
</organism>
<dbReference type="SUPFAM" id="SSF51197">
    <property type="entry name" value="Clavaminate synthase-like"/>
    <property type="match status" value="1"/>
</dbReference>
<protein>
    <submittedName>
        <fullName evidence="6">TauD/TfdA family dioxygenase</fullName>
    </submittedName>
</protein>
<name>A0ABW1NP07_9ACTN</name>
<dbReference type="InterPro" id="IPR003819">
    <property type="entry name" value="TauD/TfdA-like"/>
</dbReference>
<keyword evidence="6" id="KW-0223">Dioxygenase</keyword>
<dbReference type="InterPro" id="IPR050411">
    <property type="entry name" value="AlphaKG_dependent_hydroxylases"/>
</dbReference>
<dbReference type="Proteomes" id="UP001596137">
    <property type="component" value="Unassembled WGS sequence"/>
</dbReference>
<reference evidence="7" key="1">
    <citation type="journal article" date="2019" name="Int. J. Syst. Evol. Microbiol.">
        <title>The Global Catalogue of Microorganisms (GCM) 10K type strain sequencing project: providing services to taxonomists for standard genome sequencing and annotation.</title>
        <authorList>
            <consortium name="The Broad Institute Genomics Platform"/>
            <consortium name="The Broad Institute Genome Sequencing Center for Infectious Disease"/>
            <person name="Wu L."/>
            <person name="Ma J."/>
        </authorList>
    </citation>
    <scope>NUCLEOTIDE SEQUENCE [LARGE SCALE GENOMIC DNA]</scope>
    <source>
        <strain evidence="7">JCM 30346</strain>
    </source>
</reference>
<accession>A0ABW1NP07</accession>
<evidence type="ECO:0000313" key="6">
    <source>
        <dbReference type="EMBL" id="MFC6085084.1"/>
    </source>
</evidence>
<dbReference type="InterPro" id="IPR042098">
    <property type="entry name" value="TauD-like_sf"/>
</dbReference>
<gene>
    <name evidence="6" type="ORF">ACFP1K_28245</name>
</gene>
<evidence type="ECO:0000256" key="1">
    <source>
        <dbReference type="ARBA" id="ARBA00001954"/>
    </source>
</evidence>
<evidence type="ECO:0000313" key="7">
    <source>
        <dbReference type="Proteomes" id="UP001596137"/>
    </source>
</evidence>
<keyword evidence="2" id="KW-0560">Oxidoreductase</keyword>
<dbReference type="Pfam" id="PF02668">
    <property type="entry name" value="TauD"/>
    <property type="match status" value="1"/>
</dbReference>
<comment type="cofactor">
    <cofactor evidence="1">
        <name>Fe(2+)</name>
        <dbReference type="ChEBI" id="CHEBI:29033"/>
    </cofactor>
</comment>
<dbReference type="Gene3D" id="3.60.130.10">
    <property type="entry name" value="Clavaminate synthase-like"/>
    <property type="match status" value="1"/>
</dbReference>
<comment type="caution">
    <text evidence="6">The sequence shown here is derived from an EMBL/GenBank/DDBJ whole genome shotgun (WGS) entry which is preliminary data.</text>
</comment>
<sequence>MRLLTPTGRRLSTAKAKEGLVTRGVVFIDQATIDEVRSFLLDWTEPYRHPHESSPGITFIEPTPSREGENGKGFTCRSLPLHTDRAHVTTQPTIVGCLYTTQARKGGESLLLDGGRVIKEASKKRLLAHADNVVLLVPGRPWPPVIKVARDSTLWRIRYRSDALARPHAATVRARPLLNLLRRLPAPVDHTFAGGQGYLIHNLRVLHGRRSFIGDRRAVRVLATVARSSDYAYLNEGFHLPVEHHSGEIRG</sequence>
<keyword evidence="7" id="KW-1185">Reference proteome</keyword>